<organism evidence="1 2">
    <name type="scientific">Fusobacterium necrophorum subsp. funduliforme</name>
    <dbReference type="NCBI Taxonomy" id="143387"/>
    <lineage>
        <taxon>Bacteria</taxon>
        <taxon>Fusobacteriati</taxon>
        <taxon>Fusobacteriota</taxon>
        <taxon>Fusobacteriia</taxon>
        <taxon>Fusobacteriales</taxon>
        <taxon>Fusobacteriaceae</taxon>
        <taxon>Fusobacterium</taxon>
    </lineage>
</organism>
<evidence type="ECO:0000313" key="1">
    <source>
        <dbReference type="EMBL" id="KYL05250.1"/>
    </source>
</evidence>
<reference evidence="1 2" key="1">
    <citation type="submission" date="2016-03" db="EMBL/GenBank/DDBJ databases">
        <title>Comparative genomics of human isolates of Fusobacterium necrophorum.</title>
        <authorList>
            <person name="Jensen A."/>
            <person name="Bank S."/>
            <person name="Andersen P.S."/>
            <person name="Kristensen L.H."/>
            <person name="Prag J."/>
        </authorList>
    </citation>
    <scope>NUCLEOTIDE SEQUENCE [LARGE SCALE GENOMIC DNA]</scope>
    <source>
        <strain evidence="1 2">LS_1264</strain>
    </source>
</reference>
<dbReference type="RefSeq" id="WP_005954280.1">
    <property type="nucleotide sequence ID" value="NZ_CAXOVC010000002.1"/>
</dbReference>
<dbReference type="Proteomes" id="UP000075816">
    <property type="component" value="Unassembled WGS sequence"/>
</dbReference>
<proteinExistence type="predicted"/>
<comment type="caution">
    <text evidence="1">The sequence shown here is derived from an EMBL/GenBank/DDBJ whole genome shotgun (WGS) entry which is preliminary data.</text>
</comment>
<name>A0A162J703_9FUSO</name>
<gene>
    <name evidence="1" type="ORF">A2J07_00515</name>
</gene>
<evidence type="ECO:0000313" key="2">
    <source>
        <dbReference type="Proteomes" id="UP000075816"/>
    </source>
</evidence>
<dbReference type="AlphaFoldDB" id="A0A162J703"/>
<accession>A0A162J703</accession>
<sequence length="117" mass="14254">MLDINYFYEVNDYFLKPFQEEMNENPLLLYYKFIETFKESLTPEDFESFSVHLGPIEKNKIEELYMKDEEQFAIHLLTLYYSYLDILGFDTEEITEEDIYDPLKEKILSCFKKRLVN</sequence>
<dbReference type="EMBL" id="LVEA01000001">
    <property type="protein sequence ID" value="KYL05250.1"/>
    <property type="molecule type" value="Genomic_DNA"/>
</dbReference>
<protein>
    <submittedName>
        <fullName evidence="1">Uncharacterized protein</fullName>
    </submittedName>
</protein>